<gene>
    <name evidence="1" type="ORF">PBRASI_LOCUS4027</name>
</gene>
<keyword evidence="2" id="KW-1185">Reference proteome</keyword>
<name>A0A9N9FF52_9GLOM</name>
<proteinExistence type="predicted"/>
<reference evidence="1" key="1">
    <citation type="submission" date="2021-06" db="EMBL/GenBank/DDBJ databases">
        <authorList>
            <person name="Kallberg Y."/>
            <person name="Tangrot J."/>
            <person name="Rosling A."/>
        </authorList>
    </citation>
    <scope>NUCLEOTIDE SEQUENCE</scope>
    <source>
        <strain evidence="1">BR232B</strain>
    </source>
</reference>
<dbReference type="Proteomes" id="UP000789739">
    <property type="component" value="Unassembled WGS sequence"/>
</dbReference>
<dbReference type="AlphaFoldDB" id="A0A9N9FF52"/>
<dbReference type="EMBL" id="CAJVPI010000394">
    <property type="protein sequence ID" value="CAG8529280.1"/>
    <property type="molecule type" value="Genomic_DNA"/>
</dbReference>
<protein>
    <submittedName>
        <fullName evidence="1">4849_t:CDS:1</fullName>
    </submittedName>
</protein>
<comment type="caution">
    <text evidence="1">The sequence shown here is derived from an EMBL/GenBank/DDBJ whole genome shotgun (WGS) entry which is preliminary data.</text>
</comment>
<evidence type="ECO:0000313" key="1">
    <source>
        <dbReference type="EMBL" id="CAG8529280.1"/>
    </source>
</evidence>
<evidence type="ECO:0000313" key="2">
    <source>
        <dbReference type="Proteomes" id="UP000789739"/>
    </source>
</evidence>
<sequence length="77" mass="8827">MELFLEKRYEIVSLTKVKFWEIALSGKSIAAYRVETGTRVPQKDRNTGKARNCDDGKEDAQTIVQILMILLYSSCKK</sequence>
<accession>A0A9N9FF52</accession>
<organism evidence="1 2">
    <name type="scientific">Paraglomus brasilianum</name>
    <dbReference type="NCBI Taxonomy" id="144538"/>
    <lineage>
        <taxon>Eukaryota</taxon>
        <taxon>Fungi</taxon>
        <taxon>Fungi incertae sedis</taxon>
        <taxon>Mucoromycota</taxon>
        <taxon>Glomeromycotina</taxon>
        <taxon>Glomeromycetes</taxon>
        <taxon>Paraglomerales</taxon>
        <taxon>Paraglomeraceae</taxon>
        <taxon>Paraglomus</taxon>
    </lineage>
</organism>